<dbReference type="EMBL" id="GL573409">
    <property type="protein sequence ID" value="ELR05844.1"/>
    <property type="molecule type" value="Genomic_DNA"/>
</dbReference>
<organism evidence="2 3">
    <name type="scientific">Pseudogymnoascus destructans (strain ATCC MYA-4855 / 20631-21)</name>
    <name type="common">Bat white-nose syndrome fungus</name>
    <name type="synonym">Geomyces destructans</name>
    <dbReference type="NCBI Taxonomy" id="658429"/>
    <lineage>
        <taxon>Eukaryota</taxon>
        <taxon>Fungi</taxon>
        <taxon>Dikarya</taxon>
        <taxon>Ascomycota</taxon>
        <taxon>Pezizomycotina</taxon>
        <taxon>Leotiomycetes</taxon>
        <taxon>Thelebolales</taxon>
        <taxon>Thelebolaceae</taxon>
        <taxon>Pseudogymnoascus</taxon>
    </lineage>
</organism>
<evidence type="ECO:0000313" key="2">
    <source>
        <dbReference type="EMBL" id="ELR05844.1"/>
    </source>
</evidence>
<dbReference type="HOGENOM" id="CLU_662441_0_0_1"/>
<feature type="region of interest" description="Disordered" evidence="1">
    <location>
        <begin position="125"/>
        <end position="257"/>
    </location>
</feature>
<sequence length="415" mass="44823">MDSSLTADQNFYAQSNLHQPFQDDNNETASISGASSELRGGDAELANNSLQSMGIAGYTNGGAAVDLVDLPDDFYKGFQGKLDTTGVNATSKPASGQRNSSTPLLNSNGTTAKYPVIAGLHTTPKQSYRSVSAPMNDGRVKPAPALKGVPRSQQPSVRDLLKRFDTNGEQPSSLPRKTPPRLPPAKPLDASNRYRPAASIQKQQPIIRPGQATREPYAGPAKTTPSRTTQRDRFAVEDQRSNNTLSSAARSPNMKNQFGEFTDGSRSVSNLAISIIPPKPAATDATRKPLFGEIVPTESGSQIAYSISDPRSRARRTSDSSLMSQSWSHRRSSSDVDISPTSPTAWYLGVTPKLDDLGIGATPKHARAHNRSQSDFSVFPASSVLVGFNDMGFMKSDKKQTKNLRRRHLQNHACP</sequence>
<dbReference type="STRING" id="658429.L8FZ77"/>
<accession>L8FZ77</accession>
<proteinExistence type="predicted"/>
<dbReference type="VEuPathDB" id="FungiDB:GMDG_07617"/>
<reference evidence="3" key="1">
    <citation type="submission" date="2010-09" db="EMBL/GenBank/DDBJ databases">
        <title>The genome sequence of Geomyces destructans 20631-21.</title>
        <authorList>
            <consortium name="The Broad Institute Genome Sequencing Platform"/>
            <person name="Cuomo C.A."/>
            <person name="Blehert D.S."/>
            <person name="Lorch J.M."/>
            <person name="Young S.K."/>
            <person name="Zeng Q."/>
            <person name="Gargeya S."/>
            <person name="Fitzgerald M."/>
            <person name="Haas B."/>
            <person name="Abouelleil A."/>
            <person name="Alvarado L."/>
            <person name="Arachchi H.M."/>
            <person name="Berlin A."/>
            <person name="Brown A."/>
            <person name="Chapman S.B."/>
            <person name="Chen Z."/>
            <person name="Dunbar C."/>
            <person name="Freedman E."/>
            <person name="Gearin G."/>
            <person name="Gellesch M."/>
            <person name="Goldberg J."/>
            <person name="Griggs A."/>
            <person name="Gujja S."/>
            <person name="Heiman D."/>
            <person name="Howarth C."/>
            <person name="Larson L."/>
            <person name="Lui A."/>
            <person name="MacDonald P.J.P."/>
            <person name="Montmayeur A."/>
            <person name="Murphy C."/>
            <person name="Neiman D."/>
            <person name="Pearson M."/>
            <person name="Priest M."/>
            <person name="Roberts A."/>
            <person name="Saif S."/>
            <person name="Shea T."/>
            <person name="Shenoy N."/>
            <person name="Sisk P."/>
            <person name="Stolte C."/>
            <person name="Sykes S."/>
            <person name="Wortman J."/>
            <person name="Nusbaum C."/>
            <person name="Birren B."/>
        </authorList>
    </citation>
    <scope>NUCLEOTIDE SEQUENCE [LARGE SCALE GENOMIC DNA]</scope>
    <source>
        <strain evidence="3">ATCC MYA-4855 / 20631-21</strain>
    </source>
</reference>
<dbReference type="AlphaFoldDB" id="L8FZ77"/>
<evidence type="ECO:0000313" key="3">
    <source>
        <dbReference type="Proteomes" id="UP000011064"/>
    </source>
</evidence>
<feature type="compositionally biased region" description="Polar residues" evidence="1">
    <location>
        <begin position="85"/>
        <end position="108"/>
    </location>
</feature>
<dbReference type="Proteomes" id="UP000011064">
    <property type="component" value="Unassembled WGS sequence"/>
</dbReference>
<feature type="region of interest" description="Disordered" evidence="1">
    <location>
        <begin position="1"/>
        <end position="43"/>
    </location>
</feature>
<feature type="region of interest" description="Disordered" evidence="1">
    <location>
        <begin position="83"/>
        <end position="108"/>
    </location>
</feature>
<keyword evidence="3" id="KW-1185">Reference proteome</keyword>
<gene>
    <name evidence="2" type="ORF">GMDG_07617</name>
</gene>
<feature type="compositionally biased region" description="Polar residues" evidence="1">
    <location>
        <begin position="1"/>
        <end position="35"/>
    </location>
</feature>
<name>L8FZ77_PSED2</name>
<evidence type="ECO:0000256" key="1">
    <source>
        <dbReference type="SAM" id="MobiDB-lite"/>
    </source>
</evidence>
<protein>
    <submittedName>
        <fullName evidence="2">Uncharacterized protein</fullName>
    </submittedName>
</protein>
<feature type="region of interest" description="Disordered" evidence="1">
    <location>
        <begin position="305"/>
        <end position="335"/>
    </location>
</feature>
<dbReference type="InParanoid" id="L8FZ77"/>
<feature type="compositionally biased region" description="Polar residues" evidence="1">
    <location>
        <begin position="241"/>
        <end position="256"/>
    </location>
</feature>
<feature type="compositionally biased region" description="Basic and acidic residues" evidence="1">
    <location>
        <begin position="229"/>
        <end position="240"/>
    </location>
</feature>